<keyword evidence="8" id="KW-1185">Reference proteome</keyword>
<evidence type="ECO:0000256" key="1">
    <source>
        <dbReference type="ARBA" id="ARBA00004127"/>
    </source>
</evidence>
<keyword evidence="4 5" id="KW-0472">Membrane</keyword>
<dbReference type="EMBL" id="SOAU01000001">
    <property type="protein sequence ID" value="TDT16980.1"/>
    <property type="molecule type" value="Genomic_DNA"/>
</dbReference>
<comment type="caution">
    <text evidence="7">The sequence shown here is derived from an EMBL/GenBank/DDBJ whole genome shotgun (WGS) entry which is preliminary data.</text>
</comment>
<comment type="subcellular location">
    <subcellularLocation>
        <location evidence="1">Endomembrane system</location>
        <topology evidence="1">Multi-pass membrane protein</topology>
    </subcellularLocation>
</comment>
<evidence type="ECO:0000256" key="4">
    <source>
        <dbReference type="ARBA" id="ARBA00023136"/>
    </source>
</evidence>
<dbReference type="OrthoDB" id="3701077at2"/>
<dbReference type="AlphaFoldDB" id="A0A4R7I1C4"/>
<accession>A0A4R7I1C4</accession>
<proteinExistence type="predicted"/>
<dbReference type="Pfam" id="PF02656">
    <property type="entry name" value="DUF202"/>
    <property type="match status" value="1"/>
</dbReference>
<organism evidence="7 8">
    <name type="scientific">Ilumatobacter fluminis</name>
    <dbReference type="NCBI Taxonomy" id="467091"/>
    <lineage>
        <taxon>Bacteria</taxon>
        <taxon>Bacillati</taxon>
        <taxon>Actinomycetota</taxon>
        <taxon>Acidimicrobiia</taxon>
        <taxon>Acidimicrobiales</taxon>
        <taxon>Ilumatobacteraceae</taxon>
        <taxon>Ilumatobacter</taxon>
    </lineage>
</organism>
<evidence type="ECO:0000256" key="2">
    <source>
        <dbReference type="ARBA" id="ARBA00022692"/>
    </source>
</evidence>
<feature type="transmembrane region" description="Helical" evidence="5">
    <location>
        <begin position="89"/>
        <end position="114"/>
    </location>
</feature>
<reference evidence="7 8" key="1">
    <citation type="submission" date="2019-03" db="EMBL/GenBank/DDBJ databases">
        <title>Sequencing the genomes of 1000 actinobacteria strains.</title>
        <authorList>
            <person name="Klenk H.-P."/>
        </authorList>
    </citation>
    <scope>NUCLEOTIDE SEQUENCE [LARGE SCALE GENOMIC DNA]</scope>
    <source>
        <strain evidence="7 8">DSM 18936</strain>
    </source>
</reference>
<evidence type="ECO:0000313" key="7">
    <source>
        <dbReference type="EMBL" id="TDT16980.1"/>
    </source>
</evidence>
<protein>
    <submittedName>
        <fullName evidence="7">Uncharacterized membrane protein YidH (DUF202 family)</fullName>
    </submittedName>
</protein>
<dbReference type="Proteomes" id="UP000294558">
    <property type="component" value="Unassembled WGS sequence"/>
</dbReference>
<keyword evidence="2 5" id="KW-0812">Transmembrane</keyword>
<keyword evidence="3 5" id="KW-1133">Transmembrane helix</keyword>
<feature type="domain" description="DUF202" evidence="6">
    <location>
        <begin position="13"/>
        <end position="72"/>
    </location>
</feature>
<evidence type="ECO:0000259" key="6">
    <source>
        <dbReference type="Pfam" id="PF02656"/>
    </source>
</evidence>
<dbReference type="GO" id="GO:0012505">
    <property type="term" value="C:endomembrane system"/>
    <property type="evidence" value="ECO:0007669"/>
    <property type="project" value="UniProtKB-SubCell"/>
</dbReference>
<gene>
    <name evidence="7" type="ORF">BDK89_2581</name>
</gene>
<evidence type="ECO:0000313" key="8">
    <source>
        <dbReference type="Proteomes" id="UP000294558"/>
    </source>
</evidence>
<name>A0A4R7I1C4_9ACTN</name>
<dbReference type="InterPro" id="IPR003807">
    <property type="entry name" value="DUF202"/>
</dbReference>
<evidence type="ECO:0000256" key="3">
    <source>
        <dbReference type="ARBA" id="ARBA00022989"/>
    </source>
</evidence>
<dbReference type="RefSeq" id="WP_133869303.1">
    <property type="nucleotide sequence ID" value="NZ_SOAU01000001.1"/>
</dbReference>
<sequence>MARQDRPSQVFDAGLQQERTALAWERTAIASMVAGVLLARYSAQELHVAVAAIGILQVVLGAVLLIWTGMHYDDLHGPLRSGESPVHPLAARVVGLATVCFSGLALIVAFAIALR</sequence>
<evidence type="ECO:0000256" key="5">
    <source>
        <dbReference type="SAM" id="Phobius"/>
    </source>
</evidence>
<feature type="transmembrane region" description="Helical" evidence="5">
    <location>
        <begin position="46"/>
        <end position="69"/>
    </location>
</feature>